<evidence type="ECO:0000313" key="3">
    <source>
        <dbReference type="Proteomes" id="UP000198925"/>
    </source>
</evidence>
<protein>
    <submittedName>
        <fullName evidence="2">Histidine phosphotransferase</fullName>
    </submittedName>
</protein>
<reference evidence="2 3" key="1">
    <citation type="submission" date="2016-10" db="EMBL/GenBank/DDBJ databases">
        <authorList>
            <person name="de Groot N.N."/>
        </authorList>
    </citation>
    <scope>NUCLEOTIDE SEQUENCE [LARGE SCALE GENOMIC DNA]</scope>
    <source>
        <strain evidence="2 3">CPCC 100156</strain>
    </source>
</reference>
<accession>A0A1G6JN69</accession>
<dbReference type="RefSeq" id="WP_176849317.1">
    <property type="nucleotide sequence ID" value="NZ_FMXZ01000001.1"/>
</dbReference>
<name>A0A1G6JN69_9PROT</name>
<gene>
    <name evidence="2" type="ORF">SAMN04487779_1001227</name>
</gene>
<sequence>MIPGPDTRLARLLSARLCHDLGGAVGSLAGALDLLPEHGDELLEVAKDSAISLRLRMRLYAAAWGGPTIAMEPAALETLLGGAPAAPRVRFDLSGLAPGVPLLAPIVPIALNAALLAAEALPRGGTVRLAGDGDSGLLVLPVADIGHSPAAWAPRWVALLAGGSPDAALAEGPRAVLAPLLHALLAEAGWTAAFGLGAGHAAQPLMLTPG</sequence>
<dbReference type="InterPro" id="IPR018762">
    <property type="entry name" value="ChpT_C"/>
</dbReference>
<keyword evidence="2" id="KW-0808">Transferase</keyword>
<evidence type="ECO:0000313" key="2">
    <source>
        <dbReference type="EMBL" id="SDC20153.1"/>
    </source>
</evidence>
<dbReference type="InterPro" id="IPR036890">
    <property type="entry name" value="HATPase_C_sf"/>
</dbReference>
<dbReference type="GO" id="GO:0016740">
    <property type="term" value="F:transferase activity"/>
    <property type="evidence" value="ECO:0007669"/>
    <property type="project" value="UniProtKB-KW"/>
</dbReference>
<dbReference type="AlphaFoldDB" id="A0A1G6JN69"/>
<dbReference type="EMBL" id="FMZX01000001">
    <property type="protein sequence ID" value="SDC20153.1"/>
    <property type="molecule type" value="Genomic_DNA"/>
</dbReference>
<dbReference type="STRING" id="938405.SAMN02927895_00412"/>
<feature type="domain" description="Histidine phosphotransferase ChpT C-terminal" evidence="1">
    <location>
        <begin position="85"/>
        <end position="191"/>
    </location>
</feature>
<organism evidence="2 3">
    <name type="scientific">Belnapia rosea</name>
    <dbReference type="NCBI Taxonomy" id="938405"/>
    <lineage>
        <taxon>Bacteria</taxon>
        <taxon>Pseudomonadati</taxon>
        <taxon>Pseudomonadota</taxon>
        <taxon>Alphaproteobacteria</taxon>
        <taxon>Acetobacterales</taxon>
        <taxon>Roseomonadaceae</taxon>
        <taxon>Belnapia</taxon>
    </lineage>
</organism>
<proteinExistence type="predicted"/>
<keyword evidence="3" id="KW-1185">Reference proteome</keyword>
<dbReference type="Gene3D" id="1.10.287.130">
    <property type="match status" value="1"/>
</dbReference>
<dbReference type="Proteomes" id="UP000198925">
    <property type="component" value="Unassembled WGS sequence"/>
</dbReference>
<evidence type="ECO:0000259" key="1">
    <source>
        <dbReference type="Pfam" id="PF10090"/>
    </source>
</evidence>
<dbReference type="Pfam" id="PF10090">
    <property type="entry name" value="HPTransfase"/>
    <property type="match status" value="1"/>
</dbReference>
<dbReference type="Gene3D" id="3.30.565.10">
    <property type="entry name" value="Histidine kinase-like ATPase, C-terminal domain"/>
    <property type="match status" value="1"/>
</dbReference>